<dbReference type="STRING" id="244447.ENSCSEP00000013023"/>
<evidence type="ECO:0000259" key="1">
    <source>
        <dbReference type="Pfam" id="PF19031"/>
    </source>
</evidence>
<dbReference type="InterPro" id="IPR026091">
    <property type="entry name" value="HPS4"/>
</dbReference>
<name>A0A3P8VCH2_CYNSE</name>
<accession>A0A3P8VCH2</accession>
<dbReference type="GO" id="GO:0005085">
    <property type="term" value="F:guanyl-nucleotide exchange factor activity"/>
    <property type="evidence" value="ECO:0007669"/>
    <property type="project" value="TreeGrafter"/>
</dbReference>
<dbReference type="GO" id="GO:1903232">
    <property type="term" value="P:melanosome assembly"/>
    <property type="evidence" value="ECO:0007669"/>
    <property type="project" value="TreeGrafter"/>
</dbReference>
<reference evidence="2" key="3">
    <citation type="submission" date="2025-09" db="UniProtKB">
        <authorList>
            <consortium name="Ensembl"/>
        </authorList>
    </citation>
    <scope>IDENTIFICATION</scope>
</reference>
<proteinExistence type="predicted"/>
<dbReference type="AlphaFoldDB" id="A0A3P8VCH2"/>
<dbReference type="Proteomes" id="UP000265120">
    <property type="component" value="Chromosome W"/>
</dbReference>
<organism evidence="2 3">
    <name type="scientific">Cynoglossus semilaevis</name>
    <name type="common">Tongue sole</name>
    <dbReference type="NCBI Taxonomy" id="244447"/>
    <lineage>
        <taxon>Eukaryota</taxon>
        <taxon>Metazoa</taxon>
        <taxon>Chordata</taxon>
        <taxon>Craniata</taxon>
        <taxon>Vertebrata</taxon>
        <taxon>Euteleostomi</taxon>
        <taxon>Actinopterygii</taxon>
        <taxon>Neopterygii</taxon>
        <taxon>Teleostei</taxon>
        <taxon>Neoteleostei</taxon>
        <taxon>Acanthomorphata</taxon>
        <taxon>Carangaria</taxon>
        <taxon>Pleuronectiformes</taxon>
        <taxon>Pleuronectoidei</taxon>
        <taxon>Cynoglossidae</taxon>
        <taxon>Cynoglossinae</taxon>
        <taxon>Cynoglossus</taxon>
    </lineage>
</organism>
<dbReference type="GO" id="GO:0005765">
    <property type="term" value="C:lysosomal membrane"/>
    <property type="evidence" value="ECO:0007669"/>
    <property type="project" value="TreeGrafter"/>
</dbReference>
<dbReference type="GO" id="GO:0016192">
    <property type="term" value="P:vesicle-mediated transport"/>
    <property type="evidence" value="ECO:0007669"/>
    <property type="project" value="InterPro"/>
</dbReference>
<dbReference type="GO" id="GO:0031267">
    <property type="term" value="F:small GTPase binding"/>
    <property type="evidence" value="ECO:0007669"/>
    <property type="project" value="TreeGrafter"/>
</dbReference>
<dbReference type="PANTHER" id="PTHR14407:SF9">
    <property type="entry name" value="BLOC-3 COMPLEX MEMBER HPS4"/>
    <property type="match status" value="1"/>
</dbReference>
<evidence type="ECO:0000313" key="2">
    <source>
        <dbReference type="Ensembl" id="ENSCSEP00000013023.1"/>
    </source>
</evidence>
<dbReference type="GeneTree" id="ENSGT00390000007349"/>
<dbReference type="GO" id="GO:0031085">
    <property type="term" value="C:BLOC-3 complex"/>
    <property type="evidence" value="ECO:0007669"/>
    <property type="project" value="TreeGrafter"/>
</dbReference>
<dbReference type="PANTHER" id="PTHR14407">
    <property type="entry name" value="HERMANSKY-PUDLAK SYNDROME 4 PROTEIN LIGHT-EAR PROTEIN-RELATED"/>
    <property type="match status" value="1"/>
</dbReference>
<reference evidence="2" key="2">
    <citation type="submission" date="2025-08" db="UniProtKB">
        <authorList>
            <consortium name="Ensembl"/>
        </authorList>
    </citation>
    <scope>IDENTIFICATION</scope>
</reference>
<protein>
    <recommendedName>
        <fullName evidence="1">CCZ1/INTU/HSP4 first Longin domain-containing protein</fullName>
    </recommendedName>
</protein>
<dbReference type="Ensembl" id="ENSCSET00000013181.1">
    <property type="protein sequence ID" value="ENSCSEP00000013023.1"/>
    <property type="gene ID" value="ENSCSEG00000008414.1"/>
</dbReference>
<evidence type="ECO:0000313" key="3">
    <source>
        <dbReference type="Proteomes" id="UP000265120"/>
    </source>
</evidence>
<dbReference type="InParanoid" id="A0A3P8VCH2"/>
<keyword evidence="3" id="KW-1185">Reference proteome</keyword>
<sequence>RTTFCSTKTVASGCSYFFLYDGSKVRGEGDPTRDRICYFYPEETPVDKQELLCGQLAGVGRCVSELSSSPVRVLRLHRHKYAIHMRDDFFWVSPPPPYLPLLLTLCLSYSVSVPSLFCAPLSSLPLSLCFTPSLLPSLPTHSLSPPLSLPLFSP</sequence>
<feature type="domain" description="CCZ1/INTU/HSP4 first Longin" evidence="1">
    <location>
        <begin position="15"/>
        <end position="92"/>
    </location>
</feature>
<reference evidence="2 3" key="1">
    <citation type="journal article" date="2014" name="Nat. Genet.">
        <title>Whole-genome sequence of a flatfish provides insights into ZW sex chromosome evolution and adaptation to a benthic lifestyle.</title>
        <authorList>
            <person name="Chen S."/>
            <person name="Zhang G."/>
            <person name="Shao C."/>
            <person name="Huang Q."/>
            <person name="Liu G."/>
            <person name="Zhang P."/>
            <person name="Song W."/>
            <person name="An N."/>
            <person name="Chalopin D."/>
            <person name="Volff J.N."/>
            <person name="Hong Y."/>
            <person name="Li Q."/>
            <person name="Sha Z."/>
            <person name="Zhou H."/>
            <person name="Xie M."/>
            <person name="Yu Q."/>
            <person name="Liu Y."/>
            <person name="Xiang H."/>
            <person name="Wang N."/>
            <person name="Wu K."/>
            <person name="Yang C."/>
            <person name="Zhou Q."/>
            <person name="Liao X."/>
            <person name="Yang L."/>
            <person name="Hu Q."/>
            <person name="Zhang J."/>
            <person name="Meng L."/>
            <person name="Jin L."/>
            <person name="Tian Y."/>
            <person name="Lian J."/>
            <person name="Yang J."/>
            <person name="Miao G."/>
            <person name="Liu S."/>
            <person name="Liang Z."/>
            <person name="Yan F."/>
            <person name="Li Y."/>
            <person name="Sun B."/>
            <person name="Zhang H."/>
            <person name="Zhang J."/>
            <person name="Zhu Y."/>
            <person name="Du M."/>
            <person name="Zhao Y."/>
            <person name="Schartl M."/>
            <person name="Tang Q."/>
            <person name="Wang J."/>
        </authorList>
    </citation>
    <scope>NUCLEOTIDE SEQUENCE</scope>
</reference>
<dbReference type="GO" id="GO:0031410">
    <property type="term" value="C:cytoplasmic vesicle"/>
    <property type="evidence" value="ECO:0007669"/>
    <property type="project" value="TreeGrafter"/>
</dbReference>
<dbReference type="InterPro" id="IPR043987">
    <property type="entry name" value="CCZ1/INTU/HSP4_longin_1"/>
</dbReference>
<dbReference type="GO" id="GO:0006605">
    <property type="term" value="P:protein targeting"/>
    <property type="evidence" value="ECO:0007669"/>
    <property type="project" value="TreeGrafter"/>
</dbReference>
<dbReference type="Pfam" id="PF19031">
    <property type="entry name" value="Intu_longin_1"/>
    <property type="match status" value="1"/>
</dbReference>